<dbReference type="Proteomes" id="UP000621560">
    <property type="component" value="Unassembled WGS sequence"/>
</dbReference>
<organism evidence="2 3">
    <name type="scientific">Paenibacillus sabuli</name>
    <dbReference type="NCBI Taxonomy" id="2772509"/>
    <lineage>
        <taxon>Bacteria</taxon>
        <taxon>Bacillati</taxon>
        <taxon>Bacillota</taxon>
        <taxon>Bacilli</taxon>
        <taxon>Bacillales</taxon>
        <taxon>Paenibacillaceae</taxon>
        <taxon>Paenibacillus</taxon>
    </lineage>
</organism>
<dbReference type="NCBIfam" id="TIGR02832">
    <property type="entry name" value="spo_yunB"/>
    <property type="match status" value="1"/>
</dbReference>
<keyword evidence="3" id="KW-1185">Reference proteome</keyword>
<name>A0A927BRT9_9BACL</name>
<dbReference type="InterPro" id="IPR014197">
    <property type="entry name" value="Sporulation_prot_YunB"/>
</dbReference>
<evidence type="ECO:0000313" key="2">
    <source>
        <dbReference type="EMBL" id="MBD2844359.1"/>
    </source>
</evidence>
<dbReference type="PIRSF" id="PIRSF021383">
    <property type="entry name" value="YunB"/>
    <property type="match status" value="1"/>
</dbReference>
<evidence type="ECO:0000313" key="3">
    <source>
        <dbReference type="Proteomes" id="UP000621560"/>
    </source>
</evidence>
<dbReference type="EMBL" id="JACXIZ010000010">
    <property type="protein sequence ID" value="MBD2844359.1"/>
    <property type="molecule type" value="Genomic_DNA"/>
</dbReference>
<dbReference type="Pfam" id="PF09560">
    <property type="entry name" value="Spore_YunB"/>
    <property type="match status" value="1"/>
</dbReference>
<sequence>MSSRRKLLLVTLLGLALGTVLFFAFVERNLREPLMHIAQLRVKQIATEAINRSISEQVAQKSDAEALINWKMDNAGKVSGFMIDYNEHMRITSQTIQTVQGTMNEINHVPEHVPIGQALDSAILASFGPRVPVRFEMIGAAQVDLNTRQKAVGINNMLIEVYIRIRAEVAVYIPFDTRPQLVETEIPISYLLVVGDVPMYYYDNKGNPVGDSAGGAPSIALPLPDGGSQQDSNAEGAAGGSPDEALPAPAN</sequence>
<accession>A0A927BRT9</accession>
<proteinExistence type="predicted"/>
<comment type="caution">
    <text evidence="2">The sequence shown here is derived from an EMBL/GenBank/DDBJ whole genome shotgun (WGS) entry which is preliminary data.</text>
</comment>
<gene>
    <name evidence="2" type="primary">yunB</name>
    <name evidence="2" type="ORF">IDH44_04090</name>
</gene>
<dbReference type="AlphaFoldDB" id="A0A927BRT9"/>
<reference evidence="2" key="1">
    <citation type="submission" date="2020-09" db="EMBL/GenBank/DDBJ databases">
        <title>A novel bacterium of genus Paenibacillus, isolated from South China Sea.</title>
        <authorList>
            <person name="Huang H."/>
            <person name="Mo K."/>
            <person name="Hu Y."/>
        </authorList>
    </citation>
    <scope>NUCLEOTIDE SEQUENCE</scope>
    <source>
        <strain evidence="2">IB182496</strain>
    </source>
</reference>
<evidence type="ECO:0000256" key="1">
    <source>
        <dbReference type="SAM" id="MobiDB-lite"/>
    </source>
</evidence>
<protein>
    <submittedName>
        <fullName evidence="2">Sporulation protein YunB</fullName>
    </submittedName>
</protein>
<feature type="region of interest" description="Disordered" evidence="1">
    <location>
        <begin position="213"/>
        <end position="251"/>
    </location>
</feature>